<dbReference type="InterPro" id="IPR012334">
    <property type="entry name" value="Pectin_lyas_fold"/>
</dbReference>
<comment type="caution">
    <text evidence="4">The sequence shown here is derived from an EMBL/GenBank/DDBJ whole genome shotgun (WGS) entry which is preliminary data.</text>
</comment>
<name>A0ABV6HR57_9SPHI</name>
<feature type="chain" id="PRO_5047341500" evidence="3">
    <location>
        <begin position="28"/>
        <end position="478"/>
    </location>
</feature>
<dbReference type="InterPro" id="IPR052063">
    <property type="entry name" value="Polysaccharide_Lyase_1"/>
</dbReference>
<accession>A0ABV6HR57</accession>
<dbReference type="GO" id="GO:0016829">
    <property type="term" value="F:lyase activity"/>
    <property type="evidence" value="ECO:0007669"/>
    <property type="project" value="UniProtKB-KW"/>
</dbReference>
<evidence type="ECO:0000256" key="1">
    <source>
        <dbReference type="ARBA" id="ARBA00022723"/>
    </source>
</evidence>
<evidence type="ECO:0000313" key="4">
    <source>
        <dbReference type="EMBL" id="MFC0321379.1"/>
    </source>
</evidence>
<dbReference type="PANTHER" id="PTHR42970:SF1">
    <property type="entry name" value="PECTATE LYASE C-RELATED"/>
    <property type="match status" value="1"/>
</dbReference>
<feature type="signal peptide" evidence="3">
    <location>
        <begin position="1"/>
        <end position="27"/>
    </location>
</feature>
<dbReference type="Gene3D" id="2.160.20.10">
    <property type="entry name" value="Single-stranded right-handed beta-helix, Pectin lyase-like"/>
    <property type="match status" value="1"/>
</dbReference>
<dbReference type="PANTHER" id="PTHR42970">
    <property type="entry name" value="PECTATE LYASE C-RELATED"/>
    <property type="match status" value="1"/>
</dbReference>
<evidence type="ECO:0000256" key="2">
    <source>
        <dbReference type="ARBA" id="ARBA00023180"/>
    </source>
</evidence>
<organism evidence="4 5">
    <name type="scientific">Olivibacter oleidegradans</name>
    <dbReference type="NCBI Taxonomy" id="760123"/>
    <lineage>
        <taxon>Bacteria</taxon>
        <taxon>Pseudomonadati</taxon>
        <taxon>Bacteroidota</taxon>
        <taxon>Sphingobacteriia</taxon>
        <taxon>Sphingobacteriales</taxon>
        <taxon>Sphingobacteriaceae</taxon>
        <taxon>Olivibacter</taxon>
    </lineage>
</organism>
<keyword evidence="2" id="KW-0325">Glycoprotein</keyword>
<sequence>MMKTILLQKNRWLAGFLGMAALLGACSKLPQSDNNHPYMENGRVIAFPGAEGFGRFAQGARGAANPSVYIVTNLNDNGPGSFRDAVSQPGRFVVFAVSGIIRLQSNLSVAANTTIAGQTAPGKGVVLYGRKVTFTGANNSITRYMRIRLGVNGGASRNDDASGVANGKNMIFDHVSFSWGQDEVFSINWDNKGNEPDSITIQNSIIGQGLHRHNHSAGGLIQTVNGKISMLKTLYHSNKTRNPKVKGYNEFVNNVVYNYGNLDNPMGHTVSGDAYIMGGSAGISEVNILNNYFISGPLTPPKNTPFSRGTGTFYLHAAGNYFDPNKNGVLDGSLVPFDTIGYPGLADSNFVQQPFAYPAKTPSMNAEQAYHYVLNNAGATLPSRDEVDLSMINELRSKGKQGNYIYTESDVALPNDGLGSFPEATALKDTDQDGIPDVWEQRLGLNANDATDALQTNTSFPQYLNIEVYINALTPTSR</sequence>
<keyword evidence="1" id="KW-0479">Metal-binding</keyword>
<dbReference type="RefSeq" id="WP_130858174.1">
    <property type="nucleotide sequence ID" value="NZ_JBHLWO010000005.1"/>
</dbReference>
<dbReference type="EMBL" id="JBHLWO010000005">
    <property type="protein sequence ID" value="MFC0321379.1"/>
    <property type="molecule type" value="Genomic_DNA"/>
</dbReference>
<keyword evidence="4" id="KW-0456">Lyase</keyword>
<gene>
    <name evidence="4" type="ORF">ACFFI0_23885</name>
</gene>
<dbReference type="InterPro" id="IPR011050">
    <property type="entry name" value="Pectin_lyase_fold/virulence"/>
</dbReference>
<reference evidence="4 5" key="1">
    <citation type="submission" date="2024-09" db="EMBL/GenBank/DDBJ databases">
        <authorList>
            <person name="Sun Q."/>
            <person name="Mori K."/>
        </authorList>
    </citation>
    <scope>NUCLEOTIDE SEQUENCE [LARGE SCALE GENOMIC DNA]</scope>
    <source>
        <strain evidence="4 5">CCM 7765</strain>
    </source>
</reference>
<keyword evidence="3" id="KW-0732">Signal</keyword>
<dbReference type="Proteomes" id="UP001589774">
    <property type="component" value="Unassembled WGS sequence"/>
</dbReference>
<dbReference type="PROSITE" id="PS51257">
    <property type="entry name" value="PROKAR_LIPOPROTEIN"/>
    <property type="match status" value="1"/>
</dbReference>
<evidence type="ECO:0000313" key="5">
    <source>
        <dbReference type="Proteomes" id="UP001589774"/>
    </source>
</evidence>
<dbReference type="SUPFAM" id="SSF51126">
    <property type="entry name" value="Pectin lyase-like"/>
    <property type="match status" value="1"/>
</dbReference>
<evidence type="ECO:0000256" key="3">
    <source>
        <dbReference type="SAM" id="SignalP"/>
    </source>
</evidence>
<proteinExistence type="predicted"/>
<protein>
    <submittedName>
        <fullName evidence="4">Polysaccharide lyase family 1 protein</fullName>
    </submittedName>
</protein>
<keyword evidence="5" id="KW-1185">Reference proteome</keyword>